<dbReference type="InterPro" id="IPR053149">
    <property type="entry name" value="TPK"/>
</dbReference>
<keyword evidence="1 7" id="KW-0808">Transferase</keyword>
<dbReference type="InterPro" id="IPR006282">
    <property type="entry name" value="Thi_PPkinase"/>
</dbReference>
<dbReference type="EC" id="2.7.6.2" evidence="5"/>
<keyword evidence="8" id="KW-1185">Reference proteome</keyword>
<dbReference type="Gene3D" id="3.40.50.10240">
    <property type="entry name" value="Thiamin pyrophosphokinase, catalytic domain"/>
    <property type="match status" value="1"/>
</dbReference>
<proteinExistence type="predicted"/>
<gene>
    <name evidence="7" type="primary">thiN</name>
    <name evidence="7" type="ORF">NCTC503_01537</name>
</gene>
<keyword evidence="3 7" id="KW-0418">Kinase</keyword>
<accession>A0A4U9RG81</accession>
<dbReference type="GO" id="GO:0006772">
    <property type="term" value="P:thiamine metabolic process"/>
    <property type="evidence" value="ECO:0007669"/>
    <property type="project" value="UniProtKB-UniRule"/>
</dbReference>
<feature type="domain" description="Thiamin pyrophosphokinase thiamin-binding" evidence="6">
    <location>
        <begin position="146"/>
        <end position="205"/>
    </location>
</feature>
<dbReference type="GO" id="GO:0016301">
    <property type="term" value="F:kinase activity"/>
    <property type="evidence" value="ECO:0007669"/>
    <property type="project" value="UniProtKB-KW"/>
</dbReference>
<dbReference type="PANTHER" id="PTHR41299:SF1">
    <property type="entry name" value="THIAMINE PYROPHOSPHOKINASE"/>
    <property type="match status" value="1"/>
</dbReference>
<evidence type="ECO:0000256" key="4">
    <source>
        <dbReference type="ARBA" id="ARBA00022840"/>
    </source>
</evidence>
<evidence type="ECO:0000256" key="3">
    <source>
        <dbReference type="ARBA" id="ARBA00022777"/>
    </source>
</evidence>
<dbReference type="AlphaFoldDB" id="A0A4U9RG81"/>
<keyword evidence="2" id="KW-0547">Nucleotide-binding</keyword>
<dbReference type="OrthoDB" id="9804377at2"/>
<dbReference type="GO" id="GO:0009229">
    <property type="term" value="P:thiamine diphosphate biosynthetic process"/>
    <property type="evidence" value="ECO:0007669"/>
    <property type="project" value="InterPro"/>
</dbReference>
<dbReference type="Pfam" id="PF04263">
    <property type="entry name" value="TPK_catalytic"/>
    <property type="match status" value="1"/>
</dbReference>
<organism evidence="7 8">
    <name type="scientific">Hathewaya histolytica</name>
    <name type="common">Clostridium histolyticum</name>
    <dbReference type="NCBI Taxonomy" id="1498"/>
    <lineage>
        <taxon>Bacteria</taxon>
        <taxon>Bacillati</taxon>
        <taxon>Bacillota</taxon>
        <taxon>Clostridia</taxon>
        <taxon>Eubacteriales</taxon>
        <taxon>Clostridiaceae</taxon>
        <taxon>Hathewaya</taxon>
    </lineage>
</organism>
<protein>
    <recommendedName>
        <fullName evidence="5">Thiamine diphosphokinase</fullName>
        <ecNumber evidence="5">2.7.6.2</ecNumber>
    </recommendedName>
</protein>
<dbReference type="InterPro" id="IPR007373">
    <property type="entry name" value="Thiamin_PyroPKinase_B1-bd"/>
</dbReference>
<evidence type="ECO:0000256" key="2">
    <source>
        <dbReference type="ARBA" id="ARBA00022741"/>
    </source>
</evidence>
<evidence type="ECO:0000256" key="1">
    <source>
        <dbReference type="ARBA" id="ARBA00022679"/>
    </source>
</evidence>
<dbReference type="RefSeq" id="WP_138210185.1">
    <property type="nucleotide sequence ID" value="NZ_CBCRUQ010000014.1"/>
</dbReference>
<evidence type="ECO:0000313" key="7">
    <source>
        <dbReference type="EMBL" id="VTQ90111.1"/>
    </source>
</evidence>
<dbReference type="InterPro" id="IPR007371">
    <property type="entry name" value="TPK_catalytic"/>
</dbReference>
<dbReference type="PANTHER" id="PTHR41299">
    <property type="entry name" value="THIAMINE PYROPHOSPHOKINASE"/>
    <property type="match status" value="1"/>
</dbReference>
<dbReference type="CDD" id="cd07995">
    <property type="entry name" value="TPK"/>
    <property type="match status" value="1"/>
</dbReference>
<dbReference type="KEGG" id="hhw:NCTC503_01537"/>
<dbReference type="GO" id="GO:0030975">
    <property type="term" value="F:thiamine binding"/>
    <property type="evidence" value="ECO:0007669"/>
    <property type="project" value="InterPro"/>
</dbReference>
<dbReference type="GO" id="GO:0004788">
    <property type="term" value="F:thiamine diphosphokinase activity"/>
    <property type="evidence" value="ECO:0007669"/>
    <property type="project" value="UniProtKB-UniRule"/>
</dbReference>
<dbReference type="SMART" id="SM00983">
    <property type="entry name" value="TPK_B1_binding"/>
    <property type="match status" value="1"/>
</dbReference>
<reference evidence="7 8" key="1">
    <citation type="submission" date="2019-05" db="EMBL/GenBank/DDBJ databases">
        <authorList>
            <consortium name="Pathogen Informatics"/>
        </authorList>
    </citation>
    <scope>NUCLEOTIDE SEQUENCE [LARGE SCALE GENOMIC DNA]</scope>
    <source>
        <strain evidence="7 8">NCTC503</strain>
    </source>
</reference>
<evidence type="ECO:0000313" key="8">
    <source>
        <dbReference type="Proteomes" id="UP000308489"/>
    </source>
</evidence>
<dbReference type="GO" id="GO:0005524">
    <property type="term" value="F:ATP binding"/>
    <property type="evidence" value="ECO:0007669"/>
    <property type="project" value="UniProtKB-KW"/>
</dbReference>
<dbReference type="InterPro" id="IPR036759">
    <property type="entry name" value="TPK_catalytic_sf"/>
</dbReference>
<name>A0A4U9RG81_HATHI</name>
<dbReference type="EMBL" id="LR590481">
    <property type="protein sequence ID" value="VTQ90111.1"/>
    <property type="molecule type" value="Genomic_DNA"/>
</dbReference>
<evidence type="ECO:0000259" key="6">
    <source>
        <dbReference type="SMART" id="SM00983"/>
    </source>
</evidence>
<keyword evidence="4" id="KW-0067">ATP-binding</keyword>
<dbReference type="SUPFAM" id="SSF63999">
    <property type="entry name" value="Thiamin pyrophosphokinase, catalytic domain"/>
    <property type="match status" value="1"/>
</dbReference>
<evidence type="ECO:0000256" key="5">
    <source>
        <dbReference type="NCBIfam" id="TIGR01378"/>
    </source>
</evidence>
<dbReference type="NCBIfam" id="TIGR01378">
    <property type="entry name" value="thi_PPkinase"/>
    <property type="match status" value="1"/>
</dbReference>
<dbReference type="Pfam" id="PF04265">
    <property type="entry name" value="TPK_B1_binding"/>
    <property type="match status" value="1"/>
</dbReference>
<dbReference type="Proteomes" id="UP000308489">
    <property type="component" value="Chromosome 1"/>
</dbReference>
<sequence length="211" mass="23536">MRSIIISGGKAPSLQLLKNYLKEEHFIIASDSGAEATLKYNLTPNMIVGDLDSISEDTYMYYLNKGCKFVRYSPEKDFTDTELAIEEAINIGSDEIILFGCTGTRLDHVLANLGLLVDYYERGININLIDDNNEVFVTQKPIKISGVKGKIFSLQAFRENVNKLTIKNAKYELLNHNLKAGSPLTVSNEFLDGEAYIGFESGTLLVILPRD</sequence>